<evidence type="ECO:0000313" key="2">
    <source>
        <dbReference type="Proteomes" id="UP000094669"/>
    </source>
</evidence>
<keyword evidence="2" id="KW-1185">Reference proteome</keyword>
<proteinExistence type="predicted"/>
<comment type="caution">
    <text evidence="1">The sequence shown here is derived from an EMBL/GenBank/DDBJ whole genome shotgun (WGS) entry which is preliminary data.</text>
</comment>
<dbReference type="EMBL" id="MCRM02000022">
    <property type="protein sequence ID" value="PNV73608.1"/>
    <property type="molecule type" value="Genomic_DNA"/>
</dbReference>
<protein>
    <submittedName>
        <fullName evidence="1">Uncharacterized protein</fullName>
    </submittedName>
</protein>
<sequence length="72" mass="8540">MNSNRIVWNLRVWRIEFHKFKKFSKAIKNFRIRLNGSTLNARGIIPRYLLFQVKSNLLFFASVSVFHKIAAS</sequence>
<dbReference type="Proteomes" id="UP000094669">
    <property type="component" value="Unassembled WGS sequence"/>
</dbReference>
<reference evidence="1" key="1">
    <citation type="submission" date="2018-01" db="EMBL/GenBank/DDBJ databases">
        <title>Genomic characterization of Leptospira inadai serogroup Lyme isolated from captured rat in Brazil and comparative analysis with human reference strain.</title>
        <authorList>
            <person name="Moreno L.Z."/>
            <person name="Loureiro A.P."/>
            <person name="Miraglia F."/>
            <person name="Kremer F.S."/>
            <person name="Eslabao M.R."/>
            <person name="Dellagostin O.A."/>
            <person name="Lilenbaum W."/>
            <person name="Moreno A.M."/>
        </authorList>
    </citation>
    <scope>NUCLEOTIDE SEQUENCE [LARGE SCALE GENOMIC DNA]</scope>
    <source>
        <strain evidence="1">M34/99</strain>
    </source>
</reference>
<evidence type="ECO:0000313" key="1">
    <source>
        <dbReference type="EMBL" id="PNV73608.1"/>
    </source>
</evidence>
<name>A0ABX4YEZ3_9LEPT</name>
<gene>
    <name evidence="1" type="ORF">BES34_017020</name>
</gene>
<organism evidence="1 2">
    <name type="scientific">Leptospira inadai serovar Lyme</name>
    <dbReference type="NCBI Taxonomy" id="293084"/>
    <lineage>
        <taxon>Bacteria</taxon>
        <taxon>Pseudomonadati</taxon>
        <taxon>Spirochaetota</taxon>
        <taxon>Spirochaetia</taxon>
        <taxon>Leptospirales</taxon>
        <taxon>Leptospiraceae</taxon>
        <taxon>Leptospira</taxon>
    </lineage>
</organism>
<accession>A0ABX4YEZ3</accession>